<dbReference type="EMBL" id="VSIV01000340">
    <property type="protein sequence ID" value="TYB32495.1"/>
    <property type="molecule type" value="Genomic_DNA"/>
</dbReference>
<dbReference type="PANTHER" id="PTHR24960">
    <property type="entry name" value="PHOTOSYSTEM I IRON-SULFUR CENTER-RELATED"/>
    <property type="match status" value="1"/>
</dbReference>
<evidence type="ECO:0000256" key="4">
    <source>
        <dbReference type="ARBA" id="ARBA00023014"/>
    </source>
</evidence>
<dbReference type="InterPro" id="IPR019575">
    <property type="entry name" value="Nuop51_4Fe4S-bd"/>
</dbReference>
<proteinExistence type="predicted"/>
<dbReference type="Proteomes" id="UP000323337">
    <property type="component" value="Unassembled WGS sequence"/>
</dbReference>
<evidence type="ECO:0000259" key="5">
    <source>
        <dbReference type="PROSITE" id="PS51379"/>
    </source>
</evidence>
<dbReference type="GO" id="GO:0046872">
    <property type="term" value="F:metal ion binding"/>
    <property type="evidence" value="ECO:0007669"/>
    <property type="project" value="UniProtKB-KW"/>
</dbReference>
<feature type="domain" description="4Fe-4S ferredoxin-type" evidence="5">
    <location>
        <begin position="61"/>
        <end position="90"/>
    </location>
</feature>
<dbReference type="Gene3D" id="1.20.1440.230">
    <property type="entry name" value="NADH-ubiquinone oxidoreductase 51kDa subunit, iron-sulphur binding domain"/>
    <property type="match status" value="1"/>
</dbReference>
<evidence type="ECO:0000256" key="1">
    <source>
        <dbReference type="ARBA" id="ARBA00022485"/>
    </source>
</evidence>
<organism evidence="6 7">
    <name type="scientific">Flexistipes sinusarabici</name>
    <dbReference type="NCBI Taxonomy" id="2352"/>
    <lineage>
        <taxon>Bacteria</taxon>
        <taxon>Pseudomonadati</taxon>
        <taxon>Deferribacterota</taxon>
        <taxon>Deferribacteres</taxon>
        <taxon>Deferribacterales</taxon>
        <taxon>Flexistipitaceae</taxon>
        <taxon>Flexistipes</taxon>
    </lineage>
</organism>
<dbReference type="RefSeq" id="WP_303701995.1">
    <property type="nucleotide sequence ID" value="NZ_VSIV01000340.1"/>
</dbReference>
<reference evidence="6 7" key="1">
    <citation type="submission" date="2019-08" db="EMBL/GenBank/DDBJ databases">
        <title>Genomic characterization of a novel candidate phylum (ARYD3) from a high temperature, high salinity tertiary oil reservoir in north central Oklahoma, USA.</title>
        <authorList>
            <person name="Youssef N.H."/>
            <person name="Yadav A."/>
            <person name="Elshahed M.S."/>
        </authorList>
    </citation>
    <scope>NUCLEOTIDE SEQUENCE [LARGE SCALE GENOMIC DNA]</scope>
    <source>
        <strain evidence="6">ARYD1</strain>
    </source>
</reference>
<gene>
    <name evidence="6" type="ORF">FXF49_11235</name>
</gene>
<feature type="domain" description="4Fe-4S ferredoxin-type" evidence="5">
    <location>
        <begin position="91"/>
        <end position="116"/>
    </location>
</feature>
<comment type="caution">
    <text evidence="6">The sequence shown here is derived from an EMBL/GenBank/DDBJ whole genome shotgun (WGS) entry which is preliminary data.</text>
</comment>
<dbReference type="PROSITE" id="PS51379">
    <property type="entry name" value="4FE4S_FER_2"/>
    <property type="match status" value="2"/>
</dbReference>
<dbReference type="InterPro" id="IPR017896">
    <property type="entry name" value="4Fe4S_Fe-S-bd"/>
</dbReference>
<keyword evidence="2" id="KW-0479">Metal-binding</keyword>
<evidence type="ECO:0000256" key="2">
    <source>
        <dbReference type="ARBA" id="ARBA00022723"/>
    </source>
</evidence>
<keyword evidence="1" id="KW-0004">4Fe-4S</keyword>
<dbReference type="Pfam" id="PF10589">
    <property type="entry name" value="NADH_4Fe-4S"/>
    <property type="match status" value="1"/>
</dbReference>
<dbReference type="InterPro" id="IPR050157">
    <property type="entry name" value="PSI_iron-sulfur_center"/>
</dbReference>
<dbReference type="InterPro" id="IPR037207">
    <property type="entry name" value="Nuop51_4Fe4S-bd_sf"/>
</dbReference>
<accession>A0A5D0MKQ1</accession>
<feature type="non-terminal residue" evidence="6">
    <location>
        <position position="1"/>
    </location>
</feature>
<dbReference type="GO" id="GO:0051539">
    <property type="term" value="F:4 iron, 4 sulfur cluster binding"/>
    <property type="evidence" value="ECO:0007669"/>
    <property type="project" value="UniProtKB-KW"/>
</dbReference>
<dbReference type="Gene3D" id="3.30.70.20">
    <property type="match status" value="1"/>
</dbReference>
<dbReference type="PANTHER" id="PTHR24960:SF79">
    <property type="entry name" value="PHOTOSYSTEM I IRON-SULFUR CENTER"/>
    <property type="match status" value="1"/>
</dbReference>
<dbReference type="PROSITE" id="PS00198">
    <property type="entry name" value="4FE4S_FER_1"/>
    <property type="match status" value="2"/>
</dbReference>
<dbReference type="AlphaFoldDB" id="A0A5D0MKQ1"/>
<dbReference type="Pfam" id="PF12838">
    <property type="entry name" value="Fer4_7"/>
    <property type="match status" value="1"/>
</dbReference>
<name>A0A5D0MKQ1_FLESI</name>
<sequence>GREGDIELLESLAEDIRVSSLCGLGQTAPNPVLTTIRYFRDEYEAHIYDQKCPARECSELIEFVVKDERCKKCGICKKVCPVDAITWEKGQVAYIDKETCVKCRECIVNCPFNAID</sequence>
<dbReference type="InterPro" id="IPR017900">
    <property type="entry name" value="4Fe4S_Fe_S_CS"/>
</dbReference>
<evidence type="ECO:0000256" key="3">
    <source>
        <dbReference type="ARBA" id="ARBA00023004"/>
    </source>
</evidence>
<evidence type="ECO:0000313" key="7">
    <source>
        <dbReference type="Proteomes" id="UP000323337"/>
    </source>
</evidence>
<keyword evidence="3" id="KW-0408">Iron</keyword>
<dbReference type="SUPFAM" id="SSF54862">
    <property type="entry name" value="4Fe-4S ferredoxins"/>
    <property type="match status" value="1"/>
</dbReference>
<protein>
    <submittedName>
        <fullName evidence="6">4Fe-4S dicluster domain-containing protein</fullName>
    </submittedName>
</protein>
<evidence type="ECO:0000313" key="6">
    <source>
        <dbReference type="EMBL" id="TYB32495.1"/>
    </source>
</evidence>
<keyword evidence="4" id="KW-0411">Iron-sulfur</keyword>